<dbReference type="InterPro" id="IPR008271">
    <property type="entry name" value="Ser/Thr_kinase_AS"/>
</dbReference>
<dbReference type="PANTHER" id="PTHR11042">
    <property type="entry name" value="EUKARYOTIC TRANSLATION INITIATION FACTOR 2-ALPHA KINASE EIF2-ALPHA KINASE -RELATED"/>
    <property type="match status" value="1"/>
</dbReference>
<evidence type="ECO:0000313" key="7">
    <source>
        <dbReference type="EMBL" id="GFO31453.1"/>
    </source>
</evidence>
<evidence type="ECO:0000256" key="3">
    <source>
        <dbReference type="ARBA" id="ARBA00022777"/>
    </source>
</evidence>
<evidence type="ECO:0000259" key="6">
    <source>
        <dbReference type="PROSITE" id="PS50011"/>
    </source>
</evidence>
<protein>
    <submittedName>
        <fullName evidence="7">Protein kinase family protein</fullName>
    </submittedName>
</protein>
<dbReference type="InterPro" id="IPR011009">
    <property type="entry name" value="Kinase-like_dom_sf"/>
</dbReference>
<dbReference type="GO" id="GO:0005634">
    <property type="term" value="C:nucleus"/>
    <property type="evidence" value="ECO:0007669"/>
    <property type="project" value="TreeGrafter"/>
</dbReference>
<dbReference type="EMBL" id="BLXT01006392">
    <property type="protein sequence ID" value="GFO31453.1"/>
    <property type="molecule type" value="Genomic_DNA"/>
</dbReference>
<feature type="domain" description="Protein kinase" evidence="6">
    <location>
        <begin position="1"/>
        <end position="167"/>
    </location>
</feature>
<dbReference type="SUPFAM" id="SSF56112">
    <property type="entry name" value="Protein kinase-like (PK-like)"/>
    <property type="match status" value="1"/>
</dbReference>
<dbReference type="Gene3D" id="1.10.510.10">
    <property type="entry name" value="Transferase(Phosphotransferase) domain 1"/>
    <property type="match status" value="1"/>
</dbReference>
<evidence type="ECO:0000256" key="5">
    <source>
        <dbReference type="ARBA" id="ARBA00037982"/>
    </source>
</evidence>
<keyword evidence="8" id="KW-1185">Reference proteome</keyword>
<dbReference type="InterPro" id="IPR050339">
    <property type="entry name" value="CC_SR_Kinase"/>
</dbReference>
<dbReference type="GO" id="GO:0005737">
    <property type="term" value="C:cytoplasm"/>
    <property type="evidence" value="ECO:0007669"/>
    <property type="project" value="TreeGrafter"/>
</dbReference>
<sequence length="167" mass="19212">MTACIGKIDFDTILNYFIKISHALAYIHSENVIHSDIKPDNILLDDRSGVFNGYKTDDFSLGALFMCLLVGFDWTGRQRNELHSLANGTNWPHGPLFDMVRRILQNLLNPIWQDRWDVRQLIRELGENHVILGEFFGGLEWIHLSFELLPNSTRYGPPSRGEPTTSR</sequence>
<dbReference type="GO" id="GO:0005524">
    <property type="term" value="F:ATP binding"/>
    <property type="evidence" value="ECO:0007669"/>
    <property type="project" value="UniProtKB-KW"/>
</dbReference>
<keyword evidence="3 7" id="KW-0418">Kinase</keyword>
<comment type="caution">
    <text evidence="7">The sequence shown here is derived from an EMBL/GenBank/DDBJ whole genome shotgun (WGS) entry which is preliminary data.</text>
</comment>
<accession>A0AAV4CK84</accession>
<proteinExistence type="inferred from homology"/>
<dbReference type="GO" id="GO:0004672">
    <property type="term" value="F:protein kinase activity"/>
    <property type="evidence" value="ECO:0007669"/>
    <property type="project" value="InterPro"/>
</dbReference>
<dbReference type="InterPro" id="IPR000719">
    <property type="entry name" value="Prot_kinase_dom"/>
</dbReference>
<reference evidence="7 8" key="1">
    <citation type="journal article" date="2021" name="Elife">
        <title>Chloroplast acquisition without the gene transfer in kleptoplastic sea slugs, Plakobranchus ocellatus.</title>
        <authorList>
            <person name="Maeda T."/>
            <person name="Takahashi S."/>
            <person name="Yoshida T."/>
            <person name="Shimamura S."/>
            <person name="Takaki Y."/>
            <person name="Nagai Y."/>
            <person name="Toyoda A."/>
            <person name="Suzuki Y."/>
            <person name="Arimoto A."/>
            <person name="Ishii H."/>
            <person name="Satoh N."/>
            <person name="Nishiyama T."/>
            <person name="Hasebe M."/>
            <person name="Maruyama T."/>
            <person name="Minagawa J."/>
            <person name="Obokata J."/>
            <person name="Shigenobu S."/>
        </authorList>
    </citation>
    <scope>NUCLEOTIDE SEQUENCE [LARGE SCALE GENOMIC DNA]</scope>
</reference>
<dbReference type="Pfam" id="PF00069">
    <property type="entry name" value="Pkinase"/>
    <property type="match status" value="1"/>
</dbReference>
<evidence type="ECO:0000256" key="1">
    <source>
        <dbReference type="ARBA" id="ARBA00022679"/>
    </source>
</evidence>
<dbReference type="PROSITE" id="PS50011">
    <property type="entry name" value="PROTEIN_KINASE_DOM"/>
    <property type="match status" value="1"/>
</dbReference>
<organism evidence="7 8">
    <name type="scientific">Plakobranchus ocellatus</name>
    <dbReference type="NCBI Taxonomy" id="259542"/>
    <lineage>
        <taxon>Eukaryota</taxon>
        <taxon>Metazoa</taxon>
        <taxon>Spiralia</taxon>
        <taxon>Lophotrochozoa</taxon>
        <taxon>Mollusca</taxon>
        <taxon>Gastropoda</taxon>
        <taxon>Heterobranchia</taxon>
        <taxon>Euthyneura</taxon>
        <taxon>Panpulmonata</taxon>
        <taxon>Sacoglossa</taxon>
        <taxon>Placobranchoidea</taxon>
        <taxon>Plakobranchidae</taxon>
        <taxon>Plakobranchus</taxon>
    </lineage>
</organism>
<dbReference type="AlphaFoldDB" id="A0AAV4CK84"/>
<evidence type="ECO:0000256" key="2">
    <source>
        <dbReference type="ARBA" id="ARBA00022741"/>
    </source>
</evidence>
<name>A0AAV4CK84_9GAST</name>
<dbReference type="PROSITE" id="PS00108">
    <property type="entry name" value="PROTEIN_KINASE_ST"/>
    <property type="match status" value="1"/>
</dbReference>
<gene>
    <name evidence="7" type="ORF">PoB_005795800</name>
</gene>
<comment type="similarity">
    <text evidence="5">Belongs to the protein kinase superfamily. Ser/Thr protein kinase family. GCN2 subfamily.</text>
</comment>
<dbReference type="Proteomes" id="UP000735302">
    <property type="component" value="Unassembled WGS sequence"/>
</dbReference>
<keyword evidence="2" id="KW-0547">Nucleotide-binding</keyword>
<keyword evidence="1" id="KW-0808">Transferase</keyword>
<evidence type="ECO:0000313" key="8">
    <source>
        <dbReference type="Proteomes" id="UP000735302"/>
    </source>
</evidence>
<evidence type="ECO:0000256" key="4">
    <source>
        <dbReference type="ARBA" id="ARBA00022840"/>
    </source>
</evidence>
<keyword evidence="4" id="KW-0067">ATP-binding</keyword>